<dbReference type="EMBL" id="BMAT01010545">
    <property type="protein sequence ID" value="GFS27633.1"/>
    <property type="molecule type" value="Genomic_DNA"/>
</dbReference>
<dbReference type="Proteomes" id="UP000762676">
    <property type="component" value="Unassembled WGS sequence"/>
</dbReference>
<dbReference type="AlphaFoldDB" id="A0AAV4JXW1"/>
<feature type="region of interest" description="Disordered" evidence="1">
    <location>
        <begin position="1"/>
        <end position="59"/>
    </location>
</feature>
<gene>
    <name evidence="2" type="ORF">ElyMa_005288800</name>
</gene>
<sequence length="169" mass="18676">MQADEDDGEAAGVDGDPTADVGPHIGAVRVDRTTRDVVPGGGVGPSTNQRQHGRSPGERTYIVDLWAEPGEKYHVRCDLPQPEIGSTDDHVVDNRGRSRIPVRSRPDACTSPRSQPEGVRRVQSWIHVRWSPVNMDRADVDEAARSDMPSILRTSPELRRTSRLARKLN</sequence>
<protein>
    <submittedName>
        <fullName evidence="2">Uncharacterized protein</fullName>
    </submittedName>
</protein>
<comment type="caution">
    <text evidence="2">The sequence shown here is derived from an EMBL/GenBank/DDBJ whole genome shotgun (WGS) entry which is preliminary data.</text>
</comment>
<accession>A0AAV4JXW1</accession>
<evidence type="ECO:0000313" key="2">
    <source>
        <dbReference type="EMBL" id="GFS27633.1"/>
    </source>
</evidence>
<feature type="region of interest" description="Disordered" evidence="1">
    <location>
        <begin position="147"/>
        <end position="169"/>
    </location>
</feature>
<evidence type="ECO:0000313" key="3">
    <source>
        <dbReference type="Proteomes" id="UP000762676"/>
    </source>
</evidence>
<name>A0AAV4JXW1_9GAST</name>
<evidence type="ECO:0000256" key="1">
    <source>
        <dbReference type="SAM" id="MobiDB-lite"/>
    </source>
</evidence>
<feature type="region of interest" description="Disordered" evidence="1">
    <location>
        <begin position="79"/>
        <end position="120"/>
    </location>
</feature>
<feature type="compositionally biased region" description="Basic and acidic residues" evidence="1">
    <location>
        <begin position="87"/>
        <end position="96"/>
    </location>
</feature>
<reference evidence="2 3" key="1">
    <citation type="journal article" date="2021" name="Elife">
        <title>Chloroplast acquisition without the gene transfer in kleptoplastic sea slugs, Plakobranchus ocellatus.</title>
        <authorList>
            <person name="Maeda T."/>
            <person name="Takahashi S."/>
            <person name="Yoshida T."/>
            <person name="Shimamura S."/>
            <person name="Takaki Y."/>
            <person name="Nagai Y."/>
            <person name="Toyoda A."/>
            <person name="Suzuki Y."/>
            <person name="Arimoto A."/>
            <person name="Ishii H."/>
            <person name="Satoh N."/>
            <person name="Nishiyama T."/>
            <person name="Hasebe M."/>
            <person name="Maruyama T."/>
            <person name="Minagawa J."/>
            <person name="Obokata J."/>
            <person name="Shigenobu S."/>
        </authorList>
    </citation>
    <scope>NUCLEOTIDE SEQUENCE [LARGE SCALE GENOMIC DNA]</scope>
</reference>
<proteinExistence type="predicted"/>
<keyword evidence="3" id="KW-1185">Reference proteome</keyword>
<organism evidence="2 3">
    <name type="scientific">Elysia marginata</name>
    <dbReference type="NCBI Taxonomy" id="1093978"/>
    <lineage>
        <taxon>Eukaryota</taxon>
        <taxon>Metazoa</taxon>
        <taxon>Spiralia</taxon>
        <taxon>Lophotrochozoa</taxon>
        <taxon>Mollusca</taxon>
        <taxon>Gastropoda</taxon>
        <taxon>Heterobranchia</taxon>
        <taxon>Euthyneura</taxon>
        <taxon>Panpulmonata</taxon>
        <taxon>Sacoglossa</taxon>
        <taxon>Placobranchoidea</taxon>
        <taxon>Plakobranchidae</taxon>
        <taxon>Elysia</taxon>
    </lineage>
</organism>